<keyword evidence="4" id="KW-1185">Reference proteome</keyword>
<comment type="caution">
    <text evidence="3">The sequence shown here is derived from an EMBL/GenBank/DDBJ whole genome shotgun (WGS) entry which is preliminary data.</text>
</comment>
<dbReference type="SUPFAM" id="SSF53756">
    <property type="entry name" value="UDP-Glycosyltransferase/glycogen phosphorylase"/>
    <property type="match status" value="1"/>
</dbReference>
<dbReference type="InterPro" id="IPR001296">
    <property type="entry name" value="Glyco_trans_1"/>
</dbReference>
<proteinExistence type="predicted"/>
<dbReference type="Pfam" id="PF00534">
    <property type="entry name" value="Glycos_transf_1"/>
    <property type="match status" value="1"/>
</dbReference>
<name>A0ABQ3IR61_9GAMM</name>
<dbReference type="PANTHER" id="PTHR12526">
    <property type="entry name" value="GLYCOSYLTRANSFERASE"/>
    <property type="match status" value="1"/>
</dbReference>
<dbReference type="InterPro" id="IPR028098">
    <property type="entry name" value="Glyco_trans_4-like_N"/>
</dbReference>
<dbReference type="PANTHER" id="PTHR12526:SF637">
    <property type="entry name" value="GLYCOSYLTRANSFERASE EPSF-RELATED"/>
    <property type="match status" value="1"/>
</dbReference>
<feature type="domain" description="Glycosyl transferase family 1" evidence="1">
    <location>
        <begin position="201"/>
        <end position="342"/>
    </location>
</feature>
<gene>
    <name evidence="3" type="ORF">GCM10011501_18630</name>
</gene>
<organism evidence="3 4">
    <name type="scientific">Thalassotalea profundi</name>
    <dbReference type="NCBI Taxonomy" id="2036687"/>
    <lineage>
        <taxon>Bacteria</taxon>
        <taxon>Pseudomonadati</taxon>
        <taxon>Pseudomonadota</taxon>
        <taxon>Gammaproteobacteria</taxon>
        <taxon>Alteromonadales</taxon>
        <taxon>Colwelliaceae</taxon>
        <taxon>Thalassotalea</taxon>
    </lineage>
</organism>
<sequence length="371" mass="41808">MLATQKPILIITNLYPVPWGPNRASFNKQQFDLIEKQRPVKIIILLAWKEWFSHRKECIGTNNIKYCPYFYIPKVGRRLVPLFQFVSLCFLIPWIRQQKATVLMASWGFPDAIAASMVNKFLQLPFFVKVHGTDVNENVKYSARSSLMKKWLNKAKRIFCASNALASELSSQGIEKEILVVNYNGVNPKLFYPLVSKPKCQSFVFVGSLIPTKGVNELLSAFMICHEKLPDLTLDILGEGPMKNVLIDKIKANNLQHVIKLHGSVPLPTVADYIRSASALVLPSYREGVPNVLLESFACGTPVIATCVGGIPEVVNEDVGILVEDKNSEQLANAMLEALNKNWCNEKILSHAAQFDWHKNVQRVMDEINIQ</sequence>
<dbReference type="Gene3D" id="3.40.50.2000">
    <property type="entry name" value="Glycogen Phosphorylase B"/>
    <property type="match status" value="2"/>
</dbReference>
<protein>
    <recommendedName>
        <fullName evidence="5">Glycosyltransferase family 4 protein</fullName>
    </recommendedName>
</protein>
<feature type="domain" description="Glycosyltransferase subfamily 4-like N-terminal" evidence="2">
    <location>
        <begin position="79"/>
        <end position="189"/>
    </location>
</feature>
<dbReference type="RefSeq" id="WP_189377991.1">
    <property type="nucleotide sequence ID" value="NZ_BNAH01000006.1"/>
</dbReference>
<evidence type="ECO:0008006" key="5">
    <source>
        <dbReference type="Google" id="ProtNLM"/>
    </source>
</evidence>
<accession>A0ABQ3IR61</accession>
<evidence type="ECO:0000259" key="1">
    <source>
        <dbReference type="Pfam" id="PF00534"/>
    </source>
</evidence>
<evidence type="ECO:0000313" key="4">
    <source>
        <dbReference type="Proteomes" id="UP000626370"/>
    </source>
</evidence>
<reference evidence="4" key="1">
    <citation type="journal article" date="2019" name="Int. J. Syst. Evol. Microbiol.">
        <title>The Global Catalogue of Microorganisms (GCM) 10K type strain sequencing project: providing services to taxonomists for standard genome sequencing and annotation.</title>
        <authorList>
            <consortium name="The Broad Institute Genomics Platform"/>
            <consortium name="The Broad Institute Genome Sequencing Center for Infectious Disease"/>
            <person name="Wu L."/>
            <person name="Ma J."/>
        </authorList>
    </citation>
    <scope>NUCLEOTIDE SEQUENCE [LARGE SCALE GENOMIC DNA]</scope>
    <source>
        <strain evidence="4">CGMCC 1.15922</strain>
    </source>
</reference>
<evidence type="ECO:0000313" key="3">
    <source>
        <dbReference type="EMBL" id="GHE89377.1"/>
    </source>
</evidence>
<dbReference type="Pfam" id="PF13439">
    <property type="entry name" value="Glyco_transf_4"/>
    <property type="match status" value="1"/>
</dbReference>
<evidence type="ECO:0000259" key="2">
    <source>
        <dbReference type="Pfam" id="PF13439"/>
    </source>
</evidence>
<dbReference type="Proteomes" id="UP000626370">
    <property type="component" value="Unassembled WGS sequence"/>
</dbReference>
<dbReference type="EMBL" id="BNAH01000006">
    <property type="protein sequence ID" value="GHE89377.1"/>
    <property type="molecule type" value="Genomic_DNA"/>
</dbReference>